<dbReference type="InterPro" id="IPR043129">
    <property type="entry name" value="ATPase_NBD"/>
</dbReference>
<dbReference type="InterPro" id="IPR050406">
    <property type="entry name" value="FGGY_Carb_Kinase"/>
</dbReference>
<dbReference type="Pfam" id="PF00370">
    <property type="entry name" value="FGGY_N"/>
    <property type="match status" value="1"/>
</dbReference>
<reference evidence="4" key="1">
    <citation type="journal article" date="2014" name="Front. Microbiol.">
        <title>High frequency of phylogenetically diverse reductive dehalogenase-homologous genes in deep subseafloor sedimentary metagenomes.</title>
        <authorList>
            <person name="Kawai M."/>
            <person name="Futagami T."/>
            <person name="Toyoda A."/>
            <person name="Takaki Y."/>
            <person name="Nishi S."/>
            <person name="Hori S."/>
            <person name="Arai W."/>
            <person name="Tsubouchi T."/>
            <person name="Morono Y."/>
            <person name="Uchiyama I."/>
            <person name="Ito T."/>
            <person name="Fujiyama A."/>
            <person name="Inagaki F."/>
            <person name="Takami H."/>
        </authorList>
    </citation>
    <scope>NUCLEOTIDE SEQUENCE</scope>
    <source>
        <strain evidence="4">Expedition CK06-06</strain>
    </source>
</reference>
<organism evidence="4">
    <name type="scientific">marine sediment metagenome</name>
    <dbReference type="NCBI Taxonomy" id="412755"/>
    <lineage>
        <taxon>unclassified sequences</taxon>
        <taxon>metagenomes</taxon>
        <taxon>ecological metagenomes</taxon>
    </lineage>
</organism>
<feature type="non-terminal residue" evidence="4">
    <location>
        <position position="1"/>
    </location>
</feature>
<dbReference type="SUPFAM" id="SSF53067">
    <property type="entry name" value="Actin-like ATPase domain"/>
    <property type="match status" value="1"/>
</dbReference>
<dbReference type="PANTHER" id="PTHR43095">
    <property type="entry name" value="SUGAR KINASE"/>
    <property type="match status" value="1"/>
</dbReference>
<evidence type="ECO:0000313" key="4">
    <source>
        <dbReference type="EMBL" id="GAF97114.1"/>
    </source>
</evidence>
<comment type="caution">
    <text evidence="4">The sequence shown here is derived from an EMBL/GenBank/DDBJ whole genome shotgun (WGS) entry which is preliminary data.</text>
</comment>
<evidence type="ECO:0000259" key="3">
    <source>
        <dbReference type="Pfam" id="PF00370"/>
    </source>
</evidence>
<evidence type="ECO:0000256" key="2">
    <source>
        <dbReference type="ARBA" id="ARBA00022777"/>
    </source>
</evidence>
<dbReference type="EMBL" id="BARS01013471">
    <property type="protein sequence ID" value="GAF97114.1"/>
    <property type="molecule type" value="Genomic_DNA"/>
</dbReference>
<dbReference type="PANTHER" id="PTHR43095:SF5">
    <property type="entry name" value="XYLULOSE KINASE"/>
    <property type="match status" value="1"/>
</dbReference>
<dbReference type="InterPro" id="IPR018484">
    <property type="entry name" value="FGGY_N"/>
</dbReference>
<dbReference type="GO" id="GO:0016301">
    <property type="term" value="F:kinase activity"/>
    <property type="evidence" value="ECO:0007669"/>
    <property type="project" value="UniProtKB-KW"/>
</dbReference>
<dbReference type="Gene3D" id="3.30.420.40">
    <property type="match status" value="1"/>
</dbReference>
<feature type="domain" description="Carbohydrate kinase FGGY N-terminal" evidence="3">
    <location>
        <begin position="4"/>
        <end position="144"/>
    </location>
</feature>
<proteinExistence type="predicted"/>
<protein>
    <recommendedName>
        <fullName evidence="3">Carbohydrate kinase FGGY N-terminal domain-containing protein</fullName>
    </recommendedName>
</protein>
<name>X0TV41_9ZZZZ</name>
<accession>X0TV41</accession>
<gene>
    <name evidence="4" type="ORF">S01H1_23370</name>
</gene>
<keyword evidence="1" id="KW-0808">Transferase</keyword>
<keyword evidence="2" id="KW-0418">Kinase</keyword>
<feature type="non-terminal residue" evidence="4">
    <location>
        <position position="148"/>
    </location>
</feature>
<evidence type="ECO:0000256" key="1">
    <source>
        <dbReference type="ARBA" id="ARBA00022679"/>
    </source>
</evidence>
<dbReference type="GO" id="GO:0005975">
    <property type="term" value="P:carbohydrate metabolic process"/>
    <property type="evidence" value="ECO:0007669"/>
    <property type="project" value="InterPro"/>
</dbReference>
<dbReference type="AlphaFoldDB" id="X0TV41"/>
<sequence length="148" mass="17040">VNYRGLAISAQVPTMVLLDENLTPVRPAILWMDTRSEREAREIEAITGKYWPPTFNSSKLLWVRKNEPEVYENIRWIQSCSGYVSSTLIGTQVMDITGTVFYDLPHKGWNQKLITKLNFPMDWFPKPVITGFEMGRLLPEIANIINLP</sequence>